<evidence type="ECO:0000256" key="8">
    <source>
        <dbReference type="ARBA" id="ARBA00022989"/>
    </source>
</evidence>
<sequence>MILSASKRPNVTADTRQPPGHTDPTGPTTGAFMSTADAAASPALAPDADAPAGEGLALAQFAAGCFWSVELVYQRLPGVARTEVGYSQGHRHAPTYRDVCGGGTGHAEVVRVHYDPEACPYAVLLDVFWAKHNPTTLNKQVRARFDPPRSDVNRSQRHHLYLSPAPAPAPPLADPMSVAGVVAGGLDVYGTMAPLPLLAARFNEPGTDFISFRRMRQVAPSGAGNDVGTQYRSGIYYYTAAQEKLARESLAAKQKEWKDTIVTEVLPARRFYPAEDYHQQYLEKGGHDPIRCYGPSRARLGLLCPCGQPSPAPHGLISDWASPKNMALSMPTAPPAALARRPMAAAGDLASLAAVVAAVTACMCYARFAARRLGPGLPRLAALLPVLAILPLPPLAFRAIHPRVISAFFLAWVAEFRLLLLAFGQGPLHPSLSLPVFVVATTFPVTLRNPKAAAGATRRPGLALIESAAMATLLVAIVSLYRHAERMNGYVLLSLYSLHFYLELELILAATAAAARAFVGLDLEPQFDRPYLSASLRDFWGRRWNLSVSALLRQSVFRPVRARHGTVAAGVAVFAVSGLMHEALYSYVTLRPPTGNAVALFALHGAWAGAEGWWAAHERWPRPPRVLATLLTLAFVAVTMFWLFFPPLMRVGVDKQMIAECEAMVAFLRDAAGLAADAARSTVAGGWPGDWCGPPNQISDQISSACPGRRSTIRPRKPRLAPNTESLTMTPQRVMAAGGGDLETLAAVVAAVTACMCYSRFAARRLRPGLPRLAALLPVLAVLPLPPLAFRALHPRLISGFFLAWIAEFRLLLLAFGQGPLHPSLSLPAFVVKATFPVTLRDPKAAAGATRRPGLGLVESAAMAALLAAIVSLYQHAERLNGYALLSLYSVHMYLALELILAATAAAARAFLGLDLQPQFDRPYLSASLRDFWGRRWNLSVSALLRRSVFRPVRARLGTSAGVMATFAVSGVMHEAMFSYATLRPPTGEAAAFFTLHGACAVAEGWWPRPPRAVATPLTLAFVGATAFWLFFPPITRPGVDKQVVAECEAMVAFVRDAAGWAADSVRSVFAARSLVTGDRDAESPTLDVSVSGWGERMAADCLKALPNGKS</sequence>
<keyword evidence="7 14" id="KW-0812">Transmembrane</keyword>
<keyword evidence="6" id="KW-0808">Transferase</keyword>
<dbReference type="Pfam" id="PF13813">
    <property type="entry name" value="MBOAT_2"/>
    <property type="match status" value="2"/>
</dbReference>
<keyword evidence="18" id="KW-1185">Reference proteome</keyword>
<feature type="domain" description="Wax synthase" evidence="16">
    <location>
        <begin position="524"/>
        <end position="601"/>
    </location>
</feature>
<evidence type="ECO:0000256" key="11">
    <source>
        <dbReference type="ARBA" id="ARBA00023315"/>
    </source>
</evidence>
<dbReference type="EC" id="1.8.4.11" evidence="5"/>
<protein>
    <recommendedName>
        <fullName evidence="5">peptide-methionine (S)-S-oxide reductase</fullName>
        <ecNumber evidence="5">1.8.4.11</ecNumber>
    </recommendedName>
    <alternativeName>
        <fullName evidence="12">Peptide-methionine (S)-S-oxide reductase</fullName>
    </alternativeName>
</protein>
<feature type="transmembrane region" description="Helical" evidence="14">
    <location>
        <begin position="432"/>
        <end position="449"/>
    </location>
</feature>
<gene>
    <name evidence="17" type="ORF">HU200_027662</name>
</gene>
<evidence type="ECO:0000256" key="3">
    <source>
        <dbReference type="ARBA" id="ARBA00005591"/>
    </source>
</evidence>
<feature type="transmembrane region" description="Helical" evidence="14">
    <location>
        <begin position="349"/>
        <end position="368"/>
    </location>
</feature>
<feature type="transmembrane region" description="Helical" evidence="14">
    <location>
        <begin position="1014"/>
        <end position="1032"/>
    </location>
</feature>
<feature type="transmembrane region" description="Helical" evidence="14">
    <location>
        <begin position="500"/>
        <end position="519"/>
    </location>
</feature>
<evidence type="ECO:0000256" key="13">
    <source>
        <dbReference type="SAM" id="MobiDB-lite"/>
    </source>
</evidence>
<dbReference type="GO" id="GO:0006629">
    <property type="term" value="P:lipid metabolic process"/>
    <property type="evidence" value="ECO:0007669"/>
    <property type="project" value="InterPro"/>
</dbReference>
<dbReference type="Gene3D" id="3.30.1060.10">
    <property type="entry name" value="Peptide methionine sulphoxide reductase MsrA"/>
    <property type="match status" value="2"/>
</dbReference>
<evidence type="ECO:0000256" key="7">
    <source>
        <dbReference type="ARBA" id="ARBA00022692"/>
    </source>
</evidence>
<evidence type="ECO:0000256" key="5">
    <source>
        <dbReference type="ARBA" id="ARBA00012502"/>
    </source>
</evidence>
<feature type="domain" description="Peptide methionine sulphoxide reductase MsrA" evidence="15">
    <location>
        <begin position="219"/>
        <end position="285"/>
    </location>
</feature>
<feature type="compositionally biased region" description="Low complexity" evidence="13">
    <location>
        <begin position="18"/>
        <end position="33"/>
    </location>
</feature>
<feature type="transmembrane region" description="Helical" evidence="14">
    <location>
        <begin position="594"/>
        <end position="614"/>
    </location>
</feature>
<feature type="transmembrane region" description="Helical" evidence="14">
    <location>
        <begin position="380"/>
        <end position="397"/>
    </location>
</feature>
<feature type="transmembrane region" description="Helical" evidence="14">
    <location>
        <begin position="404"/>
        <end position="426"/>
    </location>
</feature>
<feature type="transmembrane region" description="Helical" evidence="14">
    <location>
        <begin position="854"/>
        <end position="874"/>
    </location>
</feature>
<dbReference type="HAMAP" id="MF_01401">
    <property type="entry name" value="MsrA"/>
    <property type="match status" value="1"/>
</dbReference>
<dbReference type="Proteomes" id="UP000636709">
    <property type="component" value="Unassembled WGS sequence"/>
</dbReference>
<comment type="similarity">
    <text evidence="3">Belongs to the MsrA Met sulfoxide reductase family.</text>
</comment>
<dbReference type="InterPro" id="IPR032805">
    <property type="entry name" value="Wax_synthase_dom"/>
</dbReference>
<dbReference type="GO" id="GO:0008374">
    <property type="term" value="F:O-acyltransferase activity"/>
    <property type="evidence" value="ECO:0007669"/>
    <property type="project" value="InterPro"/>
</dbReference>
<keyword evidence="8 14" id="KW-1133">Transmembrane helix</keyword>
<dbReference type="GO" id="GO:0008113">
    <property type="term" value="F:peptide-methionine (S)-S-oxide reductase activity"/>
    <property type="evidence" value="ECO:0007669"/>
    <property type="project" value="UniProtKB-EC"/>
</dbReference>
<feature type="transmembrane region" description="Helical" evidence="14">
    <location>
        <begin position="461"/>
        <end position="480"/>
    </location>
</feature>
<feature type="transmembrane region" description="Helical" evidence="14">
    <location>
        <begin position="955"/>
        <end position="973"/>
    </location>
</feature>
<feature type="domain" description="Peptide methionine sulphoxide reductase MsrA" evidence="15">
    <location>
        <begin position="59"/>
        <end position="142"/>
    </location>
</feature>
<keyword evidence="10 14" id="KW-0472">Membrane</keyword>
<keyword evidence="11" id="KW-0012">Acyltransferase</keyword>
<name>A0A835BTX6_9POAL</name>
<dbReference type="PANTHER" id="PTHR31595">
    <property type="entry name" value="LONG-CHAIN-ALCOHOL O-FATTY-ACYLTRANSFERASE 3-RELATED"/>
    <property type="match status" value="1"/>
</dbReference>
<feature type="transmembrane region" description="Helical" evidence="14">
    <location>
        <begin position="626"/>
        <end position="645"/>
    </location>
</feature>
<comment type="subcellular location">
    <subcellularLocation>
        <location evidence="1">Membrane</location>
        <topology evidence="1">Multi-pass membrane protein</topology>
    </subcellularLocation>
</comment>
<evidence type="ECO:0000259" key="16">
    <source>
        <dbReference type="Pfam" id="PF13813"/>
    </source>
</evidence>
<reference evidence="17" key="1">
    <citation type="submission" date="2020-07" db="EMBL/GenBank/DDBJ databases">
        <title>Genome sequence and genetic diversity analysis of an under-domesticated orphan crop, white fonio (Digitaria exilis).</title>
        <authorList>
            <person name="Bennetzen J.L."/>
            <person name="Chen S."/>
            <person name="Ma X."/>
            <person name="Wang X."/>
            <person name="Yssel A.E.J."/>
            <person name="Chaluvadi S.R."/>
            <person name="Johnson M."/>
            <person name="Gangashetty P."/>
            <person name="Hamidou F."/>
            <person name="Sanogo M.D."/>
            <person name="Zwaenepoel A."/>
            <person name="Wallace J."/>
            <person name="Van De Peer Y."/>
            <person name="Van Deynze A."/>
        </authorList>
    </citation>
    <scope>NUCLEOTIDE SEQUENCE</scope>
    <source>
        <tissue evidence="17">Leaves</tissue>
    </source>
</reference>
<dbReference type="EMBL" id="JACEFO010001734">
    <property type="protein sequence ID" value="KAF8715108.1"/>
    <property type="molecule type" value="Genomic_DNA"/>
</dbReference>
<evidence type="ECO:0000256" key="10">
    <source>
        <dbReference type="ARBA" id="ARBA00023136"/>
    </source>
</evidence>
<evidence type="ECO:0000259" key="15">
    <source>
        <dbReference type="Pfam" id="PF01625"/>
    </source>
</evidence>
<accession>A0A835BTX6</accession>
<dbReference type="AlphaFoldDB" id="A0A835BTX6"/>
<evidence type="ECO:0000256" key="9">
    <source>
        <dbReference type="ARBA" id="ARBA00023002"/>
    </source>
</evidence>
<comment type="similarity">
    <text evidence="4">Belongs to the wax synthase family.</text>
</comment>
<feature type="domain" description="Wax synthase" evidence="16">
    <location>
        <begin position="917"/>
        <end position="995"/>
    </location>
</feature>
<dbReference type="SUPFAM" id="SSF55068">
    <property type="entry name" value="Peptide methionine sulfoxide reductase"/>
    <property type="match status" value="2"/>
</dbReference>
<evidence type="ECO:0000256" key="12">
    <source>
        <dbReference type="ARBA" id="ARBA00030643"/>
    </source>
</evidence>
<evidence type="ECO:0000256" key="2">
    <source>
        <dbReference type="ARBA" id="ARBA00005179"/>
    </source>
</evidence>
<evidence type="ECO:0000313" key="17">
    <source>
        <dbReference type="EMBL" id="KAF8715108.1"/>
    </source>
</evidence>
<comment type="pathway">
    <text evidence="2">Secondary metabolite biosynthesis.</text>
</comment>
<comment type="caution">
    <text evidence="17">The sequence shown here is derived from an EMBL/GenBank/DDBJ whole genome shotgun (WGS) entry which is preliminary data.</text>
</comment>
<dbReference type="GO" id="GO:0016020">
    <property type="term" value="C:membrane"/>
    <property type="evidence" value="ECO:0007669"/>
    <property type="project" value="UniProtKB-SubCell"/>
</dbReference>
<proteinExistence type="inferred from homology"/>
<evidence type="ECO:0000256" key="6">
    <source>
        <dbReference type="ARBA" id="ARBA00022679"/>
    </source>
</evidence>
<evidence type="ECO:0000313" key="18">
    <source>
        <dbReference type="Proteomes" id="UP000636709"/>
    </source>
</evidence>
<dbReference type="PANTHER" id="PTHR31595:SF57">
    <property type="entry name" value="OS04G0481900 PROTEIN"/>
    <property type="match status" value="1"/>
</dbReference>
<feature type="transmembrane region" description="Helical" evidence="14">
    <location>
        <begin position="567"/>
        <end position="588"/>
    </location>
</feature>
<dbReference type="InterPro" id="IPR044851">
    <property type="entry name" value="Wax_synthase"/>
</dbReference>
<feature type="transmembrane region" description="Helical" evidence="14">
    <location>
        <begin position="894"/>
        <end position="912"/>
    </location>
</feature>
<dbReference type="InterPro" id="IPR036509">
    <property type="entry name" value="Met_Sox_Rdtase_MsrA_sf"/>
</dbReference>
<organism evidence="17 18">
    <name type="scientific">Digitaria exilis</name>
    <dbReference type="NCBI Taxonomy" id="1010633"/>
    <lineage>
        <taxon>Eukaryota</taxon>
        <taxon>Viridiplantae</taxon>
        <taxon>Streptophyta</taxon>
        <taxon>Embryophyta</taxon>
        <taxon>Tracheophyta</taxon>
        <taxon>Spermatophyta</taxon>
        <taxon>Magnoliopsida</taxon>
        <taxon>Liliopsida</taxon>
        <taxon>Poales</taxon>
        <taxon>Poaceae</taxon>
        <taxon>PACMAD clade</taxon>
        <taxon>Panicoideae</taxon>
        <taxon>Panicodae</taxon>
        <taxon>Paniceae</taxon>
        <taxon>Anthephorinae</taxon>
        <taxon>Digitaria</taxon>
    </lineage>
</organism>
<dbReference type="Pfam" id="PF01625">
    <property type="entry name" value="PMSR"/>
    <property type="match status" value="2"/>
</dbReference>
<evidence type="ECO:0000256" key="4">
    <source>
        <dbReference type="ARBA" id="ARBA00007282"/>
    </source>
</evidence>
<feature type="region of interest" description="Disordered" evidence="13">
    <location>
        <begin position="1"/>
        <end position="33"/>
    </location>
</feature>
<evidence type="ECO:0000256" key="1">
    <source>
        <dbReference type="ARBA" id="ARBA00004141"/>
    </source>
</evidence>
<dbReference type="InterPro" id="IPR002569">
    <property type="entry name" value="Met_Sox_Rdtase_MsrA_dom"/>
</dbReference>
<keyword evidence="9" id="KW-0560">Oxidoreductase</keyword>
<dbReference type="OrthoDB" id="1077582at2759"/>
<evidence type="ECO:0000256" key="14">
    <source>
        <dbReference type="SAM" id="Phobius"/>
    </source>
</evidence>
<feature type="transmembrane region" description="Helical" evidence="14">
    <location>
        <begin position="773"/>
        <end position="790"/>
    </location>
</feature>